<dbReference type="Proteomes" id="UP000828941">
    <property type="component" value="Chromosome 4"/>
</dbReference>
<gene>
    <name evidence="1" type="ORF">L6164_008644</name>
</gene>
<dbReference type="EMBL" id="CM039429">
    <property type="protein sequence ID" value="KAI4347867.1"/>
    <property type="molecule type" value="Genomic_DNA"/>
</dbReference>
<sequence length="150" mass="17627">MARENFPTPVHCIIMFLLGTIMAHLQVKSQCIEVYSYEEHSTIIWAIHISLLIYGMILVIEFGCEIHSQALRSIVKRFSPLWGALVVVLHMLLLDSRFGWFTLALWAISLVGTLWWSWQEIEEMYQCIKNKIGRYFIREDDIMMECNDKV</sequence>
<evidence type="ECO:0000313" key="2">
    <source>
        <dbReference type="Proteomes" id="UP000828941"/>
    </source>
</evidence>
<reference evidence="1 2" key="1">
    <citation type="journal article" date="2022" name="DNA Res.">
        <title>Chromosomal-level genome assembly of the orchid tree Bauhinia variegata (Leguminosae; Cercidoideae) supports the allotetraploid origin hypothesis of Bauhinia.</title>
        <authorList>
            <person name="Zhong Y."/>
            <person name="Chen Y."/>
            <person name="Zheng D."/>
            <person name="Pang J."/>
            <person name="Liu Y."/>
            <person name="Luo S."/>
            <person name="Meng S."/>
            <person name="Qian L."/>
            <person name="Wei D."/>
            <person name="Dai S."/>
            <person name="Zhou R."/>
        </authorList>
    </citation>
    <scope>NUCLEOTIDE SEQUENCE [LARGE SCALE GENOMIC DNA]</scope>
    <source>
        <strain evidence="1">BV-YZ2020</strain>
    </source>
</reference>
<protein>
    <submittedName>
        <fullName evidence="1">Uncharacterized protein</fullName>
    </submittedName>
</protein>
<name>A0ACB9PII2_BAUVA</name>
<accession>A0ACB9PII2</accession>
<organism evidence="1 2">
    <name type="scientific">Bauhinia variegata</name>
    <name type="common">Purple orchid tree</name>
    <name type="synonym">Phanera variegata</name>
    <dbReference type="NCBI Taxonomy" id="167791"/>
    <lineage>
        <taxon>Eukaryota</taxon>
        <taxon>Viridiplantae</taxon>
        <taxon>Streptophyta</taxon>
        <taxon>Embryophyta</taxon>
        <taxon>Tracheophyta</taxon>
        <taxon>Spermatophyta</taxon>
        <taxon>Magnoliopsida</taxon>
        <taxon>eudicotyledons</taxon>
        <taxon>Gunneridae</taxon>
        <taxon>Pentapetalae</taxon>
        <taxon>rosids</taxon>
        <taxon>fabids</taxon>
        <taxon>Fabales</taxon>
        <taxon>Fabaceae</taxon>
        <taxon>Cercidoideae</taxon>
        <taxon>Cercideae</taxon>
        <taxon>Bauhiniinae</taxon>
        <taxon>Bauhinia</taxon>
    </lineage>
</organism>
<comment type="caution">
    <text evidence="1">The sequence shown here is derived from an EMBL/GenBank/DDBJ whole genome shotgun (WGS) entry which is preliminary data.</text>
</comment>
<keyword evidence="2" id="KW-1185">Reference proteome</keyword>
<evidence type="ECO:0000313" key="1">
    <source>
        <dbReference type="EMBL" id="KAI4347867.1"/>
    </source>
</evidence>
<proteinExistence type="predicted"/>